<dbReference type="Gene3D" id="1.20.910.10">
    <property type="entry name" value="Heme oxygenase-like"/>
    <property type="match status" value="1"/>
</dbReference>
<keyword evidence="2" id="KW-1185">Reference proteome</keyword>
<dbReference type="Pfam" id="PF01126">
    <property type="entry name" value="Heme_oxygenase"/>
    <property type="match status" value="1"/>
</dbReference>
<dbReference type="SUPFAM" id="SSF48613">
    <property type="entry name" value="Heme oxygenase-like"/>
    <property type="match status" value="1"/>
</dbReference>
<dbReference type="GO" id="GO:0004392">
    <property type="term" value="F:heme oxygenase (decyclizing) activity"/>
    <property type="evidence" value="ECO:0007669"/>
    <property type="project" value="InterPro"/>
</dbReference>
<dbReference type="GO" id="GO:0006788">
    <property type="term" value="P:heme oxidation"/>
    <property type="evidence" value="ECO:0007669"/>
    <property type="project" value="InterPro"/>
</dbReference>
<evidence type="ECO:0000313" key="2">
    <source>
        <dbReference type="Proteomes" id="UP000219167"/>
    </source>
</evidence>
<name>A0A285UTY4_9HYPH</name>
<proteinExistence type="predicted"/>
<dbReference type="AlphaFoldDB" id="A0A285UTY4"/>
<dbReference type="CDD" id="cd19166">
    <property type="entry name" value="HemeO-bac"/>
    <property type="match status" value="1"/>
</dbReference>
<protein>
    <submittedName>
        <fullName evidence="1">Heme oxygenase</fullName>
    </submittedName>
</protein>
<dbReference type="Proteomes" id="UP000219167">
    <property type="component" value="Unassembled WGS sequence"/>
</dbReference>
<reference evidence="1 2" key="1">
    <citation type="submission" date="2017-08" db="EMBL/GenBank/DDBJ databases">
        <authorList>
            <person name="de Groot N.N."/>
        </authorList>
    </citation>
    <scope>NUCLEOTIDE SEQUENCE [LARGE SCALE GENOMIC DNA]</scope>
    <source>
        <strain evidence="1 2">JC85</strain>
    </source>
</reference>
<accession>A0A285UTY4</accession>
<dbReference type="OrthoDB" id="9149607at2"/>
<organism evidence="1 2">
    <name type="scientific">Rhizobium subbaraonis</name>
    <dbReference type="NCBI Taxonomy" id="908946"/>
    <lineage>
        <taxon>Bacteria</taxon>
        <taxon>Pseudomonadati</taxon>
        <taxon>Pseudomonadota</taxon>
        <taxon>Alphaproteobacteria</taxon>
        <taxon>Hyphomicrobiales</taxon>
        <taxon>Rhizobiaceae</taxon>
        <taxon>Rhizobium/Agrobacterium group</taxon>
        <taxon>Rhizobium</taxon>
    </lineage>
</organism>
<dbReference type="RefSeq" id="WP_097141855.1">
    <property type="nucleotide sequence ID" value="NZ_OBQD01000014.1"/>
</dbReference>
<evidence type="ECO:0000313" key="1">
    <source>
        <dbReference type="EMBL" id="SOC45300.1"/>
    </source>
</evidence>
<dbReference type="InterPro" id="IPR016084">
    <property type="entry name" value="Haem_Oase-like_multi-hlx"/>
</dbReference>
<gene>
    <name evidence="1" type="ORF">SAMN05892877_114138</name>
</gene>
<dbReference type="EMBL" id="OBQD01000014">
    <property type="protein sequence ID" value="SOC45300.1"/>
    <property type="molecule type" value="Genomic_DNA"/>
</dbReference>
<dbReference type="InterPro" id="IPR016053">
    <property type="entry name" value="Haem_Oase-like"/>
</dbReference>
<sequence>MAHSGRRFDLRSRTRQGHERLDAAVGVFATLTDYRRYVACLGAFRAAMDRALLDIAWPEGWNWRPTRIVDELARDAKDLGLPPARNRKADVELIDLSALLGALYVLEGSTLGAQVLRQRAATLGLDRDFGARHLDHMSNDIAQWRSFLLLLDGARDFDIERAAASANDVFALALRCFESELLVEH</sequence>